<reference evidence="5" key="1">
    <citation type="submission" date="2013-11" db="EMBL/GenBank/DDBJ databases">
        <title>Genome sequence of the fusiform rust pathogen reveals effectors for host alternation and coevolution with pine.</title>
        <authorList>
            <consortium name="DOE Joint Genome Institute"/>
            <person name="Smith K."/>
            <person name="Pendleton A."/>
            <person name="Kubisiak T."/>
            <person name="Anderson C."/>
            <person name="Salamov A."/>
            <person name="Aerts A."/>
            <person name="Riley R."/>
            <person name="Clum A."/>
            <person name="Lindquist E."/>
            <person name="Ence D."/>
            <person name="Campbell M."/>
            <person name="Kronenberg Z."/>
            <person name="Feau N."/>
            <person name="Dhillon B."/>
            <person name="Hamelin R."/>
            <person name="Burleigh J."/>
            <person name="Smith J."/>
            <person name="Yandell M."/>
            <person name="Nelson C."/>
            <person name="Grigoriev I."/>
            <person name="Davis J."/>
        </authorList>
    </citation>
    <scope>NUCLEOTIDE SEQUENCE</scope>
    <source>
        <strain evidence="5">G11</strain>
    </source>
</reference>
<dbReference type="Gene3D" id="3.60.21.10">
    <property type="match status" value="1"/>
</dbReference>
<dbReference type="GO" id="GO:0005615">
    <property type="term" value="C:extracellular space"/>
    <property type="evidence" value="ECO:0007669"/>
    <property type="project" value="TreeGrafter"/>
</dbReference>
<keyword evidence="2" id="KW-0325">Glycoprotein</keyword>
<evidence type="ECO:0000256" key="3">
    <source>
        <dbReference type="SAM" id="SignalP"/>
    </source>
</evidence>
<dbReference type="SUPFAM" id="SSF56300">
    <property type="entry name" value="Metallo-dependent phosphatases"/>
    <property type="match status" value="1"/>
</dbReference>
<feature type="signal peptide" evidence="3">
    <location>
        <begin position="1"/>
        <end position="25"/>
    </location>
</feature>
<sequence>MIRSPFTLWFWTLLLHTRAIKGTLAENSDFDELDERLPSKVLQQPSTRGASQVPMDFFKPRSPSEPSTVLAATHQNTCLGPESYEAPAKFPASYFKKYYHEPLDPMTQPQPIITDPITHVVYRMNLTSPDEVPTINLRDPISLPPISLRGADARQLADNISFQIISIINSSNSTQACQSCLTALETASRLARQAPQLIPALAVSLCKTFKFKKDCEIQYGLHSQGPIIAQLLAYADTAAYDGQYICYNFFPKSGCLQPPVVHLNLTRYFSKPKPSLVHQSSPQQSTKVKRRLKVLHFSDFHLDPRYATGSEANCTTSGMCCRMPVKVTNNSSATMSCSVPAPHFGYFKCDTPISLGMAAVQAIPVLTGTNVSDGNGFDWTIYTGDLVAHDNTNQLSREYVEYVETLLYDVWKERLGGGPLYAAIGNHDSYLQAQDAPHSLMPERLSKQFSWNYDHLSRLWTHNHWVSDDVAKIARAHYGGYAVNRYEGLKVITLNTDLWYRVNLFNYINMTDPDPSEMLAFLAEELQKSEDRGQSVWIMGHVLSGWDGTNPLANPTNLFYQLVERFSPHVIKAILWGHTHEDQFQIFYANNATSMTAEHALATAWVGPSITPLTNVNSGFRMYEVDPDTFEILDAHTWYSDVSSYQSLDSEPRKGPTYQYEYSTREAYGKNISWPANAPLNATWWHLVTEQMLEDGGTLIKQFTHFQGKSSVRSPNCTNEDCIKNKVCYMRSGSVPIAREHCKTGYGSVQGS</sequence>
<gene>
    <name evidence="5" type="ORF">CROQUDRAFT_658631</name>
</gene>
<accession>A0A9P6NGB5</accession>
<name>A0A9P6NGB5_9BASI</name>
<feature type="chain" id="PRO_5040482371" description="Calcineurin-like phosphoesterase domain-containing protein" evidence="3">
    <location>
        <begin position="26"/>
        <end position="752"/>
    </location>
</feature>
<dbReference type="CDD" id="cd00842">
    <property type="entry name" value="MPP_ASMase"/>
    <property type="match status" value="1"/>
</dbReference>
<dbReference type="EMBL" id="MU167276">
    <property type="protein sequence ID" value="KAG0145453.1"/>
    <property type="molecule type" value="Genomic_DNA"/>
</dbReference>
<dbReference type="OrthoDB" id="282973at2759"/>
<evidence type="ECO:0000259" key="4">
    <source>
        <dbReference type="Pfam" id="PF00149"/>
    </source>
</evidence>
<proteinExistence type="predicted"/>
<evidence type="ECO:0000313" key="6">
    <source>
        <dbReference type="Proteomes" id="UP000886653"/>
    </source>
</evidence>
<dbReference type="PANTHER" id="PTHR10340:SF27">
    <property type="entry name" value="ACL091CP"/>
    <property type="match status" value="1"/>
</dbReference>
<comment type="caution">
    <text evidence="5">The sequence shown here is derived from an EMBL/GenBank/DDBJ whole genome shotgun (WGS) entry which is preliminary data.</text>
</comment>
<protein>
    <recommendedName>
        <fullName evidence="4">Calcineurin-like phosphoesterase domain-containing protein</fullName>
    </recommendedName>
</protein>
<organism evidence="5 6">
    <name type="scientific">Cronartium quercuum f. sp. fusiforme G11</name>
    <dbReference type="NCBI Taxonomy" id="708437"/>
    <lineage>
        <taxon>Eukaryota</taxon>
        <taxon>Fungi</taxon>
        <taxon>Dikarya</taxon>
        <taxon>Basidiomycota</taxon>
        <taxon>Pucciniomycotina</taxon>
        <taxon>Pucciniomycetes</taxon>
        <taxon>Pucciniales</taxon>
        <taxon>Coleosporiaceae</taxon>
        <taxon>Cronartium</taxon>
    </lineage>
</organism>
<feature type="domain" description="Calcineurin-like phosphoesterase" evidence="4">
    <location>
        <begin position="293"/>
        <end position="581"/>
    </location>
</feature>
<dbReference type="Proteomes" id="UP000886653">
    <property type="component" value="Unassembled WGS sequence"/>
</dbReference>
<dbReference type="AlphaFoldDB" id="A0A9P6NGB5"/>
<evidence type="ECO:0000256" key="2">
    <source>
        <dbReference type="ARBA" id="ARBA00023180"/>
    </source>
</evidence>
<keyword evidence="6" id="KW-1185">Reference proteome</keyword>
<dbReference type="GO" id="GO:0008081">
    <property type="term" value="F:phosphoric diester hydrolase activity"/>
    <property type="evidence" value="ECO:0007669"/>
    <property type="project" value="TreeGrafter"/>
</dbReference>
<keyword evidence="1" id="KW-0378">Hydrolase</keyword>
<evidence type="ECO:0000313" key="5">
    <source>
        <dbReference type="EMBL" id="KAG0145453.1"/>
    </source>
</evidence>
<evidence type="ECO:0000256" key="1">
    <source>
        <dbReference type="ARBA" id="ARBA00022801"/>
    </source>
</evidence>
<keyword evidence="3" id="KW-0732">Signal</keyword>
<dbReference type="InterPro" id="IPR029052">
    <property type="entry name" value="Metallo-depent_PP-like"/>
</dbReference>
<dbReference type="InterPro" id="IPR004843">
    <property type="entry name" value="Calcineurin-like_PHP"/>
</dbReference>
<dbReference type="Pfam" id="PF00149">
    <property type="entry name" value="Metallophos"/>
    <property type="match status" value="1"/>
</dbReference>
<dbReference type="PANTHER" id="PTHR10340">
    <property type="entry name" value="SPHINGOMYELIN PHOSPHODIESTERASE"/>
    <property type="match status" value="1"/>
</dbReference>
<dbReference type="InterPro" id="IPR041805">
    <property type="entry name" value="ASMase/PPN1_MPP"/>
</dbReference>